<keyword evidence="2" id="KW-0808">Transferase</keyword>
<evidence type="ECO:0000313" key="2">
    <source>
        <dbReference type="EMBL" id="ORY88223.1"/>
    </source>
</evidence>
<accession>A0A1Y2FW50</accession>
<dbReference type="PANTHER" id="PTHR14614:SF147">
    <property type="entry name" value="S-ADENOSYLMETHIONINE-DEPENDENT METHYLTRANSFERASE OF THE SEVEN BETA-STRAND FAMILY"/>
    <property type="match status" value="1"/>
</dbReference>
<reference evidence="2 3" key="1">
    <citation type="submission" date="2016-07" db="EMBL/GenBank/DDBJ databases">
        <title>Pervasive Adenine N6-methylation of Active Genes in Fungi.</title>
        <authorList>
            <consortium name="DOE Joint Genome Institute"/>
            <person name="Mondo S.J."/>
            <person name="Dannebaum R.O."/>
            <person name="Kuo R.C."/>
            <person name="Labutti K."/>
            <person name="Haridas S."/>
            <person name="Kuo A."/>
            <person name="Salamov A."/>
            <person name="Ahrendt S.R."/>
            <person name="Lipzen A."/>
            <person name="Sullivan W."/>
            <person name="Andreopoulos W.B."/>
            <person name="Clum A."/>
            <person name="Lindquist E."/>
            <person name="Daum C."/>
            <person name="Ramamoorthy G.K."/>
            <person name="Gryganskyi A."/>
            <person name="Culley D."/>
            <person name="Magnuson J.K."/>
            <person name="James T.Y."/>
            <person name="O'Malley M.A."/>
            <person name="Stajich J.E."/>
            <person name="Spatafora J.W."/>
            <person name="Visel A."/>
            <person name="Grigoriev I.V."/>
        </authorList>
    </citation>
    <scope>NUCLEOTIDE SEQUENCE [LARGE SCALE GENOMIC DNA]</scope>
    <source>
        <strain evidence="2 3">62-1032</strain>
    </source>
</reference>
<dbReference type="InterPro" id="IPR029063">
    <property type="entry name" value="SAM-dependent_MTases_sf"/>
</dbReference>
<keyword evidence="2" id="KW-0489">Methyltransferase</keyword>
<proteinExistence type="predicted"/>
<dbReference type="Pfam" id="PF10294">
    <property type="entry name" value="Methyltransf_16"/>
    <property type="match status" value="1"/>
</dbReference>
<dbReference type="EMBL" id="MCGR01000011">
    <property type="protein sequence ID" value="ORY88223.1"/>
    <property type="molecule type" value="Genomic_DNA"/>
</dbReference>
<dbReference type="PANTHER" id="PTHR14614">
    <property type="entry name" value="HEPATOCELLULAR CARCINOMA-ASSOCIATED ANTIGEN"/>
    <property type="match status" value="1"/>
</dbReference>
<dbReference type="SUPFAM" id="SSF53335">
    <property type="entry name" value="S-adenosyl-L-methionine-dependent methyltransferases"/>
    <property type="match status" value="1"/>
</dbReference>
<feature type="region of interest" description="Disordered" evidence="1">
    <location>
        <begin position="121"/>
        <end position="146"/>
    </location>
</feature>
<evidence type="ECO:0000313" key="3">
    <source>
        <dbReference type="Proteomes" id="UP000193467"/>
    </source>
</evidence>
<protein>
    <submittedName>
        <fullName evidence="2">Putative methyltransferase-domain-containing protein</fullName>
    </submittedName>
</protein>
<dbReference type="Proteomes" id="UP000193467">
    <property type="component" value="Unassembled WGS sequence"/>
</dbReference>
<dbReference type="InParanoid" id="A0A1Y2FW50"/>
<name>A0A1Y2FW50_9BASI</name>
<dbReference type="FunCoup" id="A0A1Y2FW50">
    <property type="interactions" value="26"/>
</dbReference>
<gene>
    <name evidence="2" type="ORF">BCR35DRAFT_301746</name>
</gene>
<organism evidence="2 3">
    <name type="scientific">Leucosporidium creatinivorum</name>
    <dbReference type="NCBI Taxonomy" id="106004"/>
    <lineage>
        <taxon>Eukaryota</taxon>
        <taxon>Fungi</taxon>
        <taxon>Dikarya</taxon>
        <taxon>Basidiomycota</taxon>
        <taxon>Pucciniomycotina</taxon>
        <taxon>Microbotryomycetes</taxon>
        <taxon>Leucosporidiales</taxon>
        <taxon>Leucosporidium</taxon>
    </lineage>
</organism>
<dbReference type="InterPro" id="IPR019410">
    <property type="entry name" value="Methyltransf_16"/>
</dbReference>
<dbReference type="GO" id="GO:0032259">
    <property type="term" value="P:methylation"/>
    <property type="evidence" value="ECO:0007669"/>
    <property type="project" value="UniProtKB-KW"/>
</dbReference>
<sequence length="400" mass="42950">MSSPTSLPSVFLPPLHPAPPSSTLLPLLALLVDIYTPSNVVIDLTSPTPDVETVRGPEHDDFEAAHVRGWLGRVVSLGSRELARGGGEEWERIVDIAAGVLADISGHCAAGASTRTFLLPSLSSRPPKTSHSQSLDSPLPLDSSPPARASPFLPLIIRDTTLLASSTGFRTWGSAPLLSRLIAAQPYDFVTPSPTPLHILELGSGTGLVGLTTAAALSSIGQAASIDLTDFEEHVLDNLAHNAGLNAGTLGSTNVAVERLDWTDFHEGRLTRTSAREYDYVFGADLIYEPQHLNWLHATVSALLRFPSADSSTVPTFHLVLPLRSTHALEHDGFDAAFSAEGDGREERETVDAEGGRWRLTTLERSDATGEDGFGGARERAAEGKVSRYWVYRIGWSRVE</sequence>
<evidence type="ECO:0000256" key="1">
    <source>
        <dbReference type="SAM" id="MobiDB-lite"/>
    </source>
</evidence>
<dbReference type="AlphaFoldDB" id="A0A1Y2FW50"/>
<dbReference type="GO" id="GO:0008757">
    <property type="term" value="F:S-adenosylmethionine-dependent methyltransferase activity"/>
    <property type="evidence" value="ECO:0007669"/>
    <property type="project" value="UniProtKB-ARBA"/>
</dbReference>
<keyword evidence="3" id="KW-1185">Reference proteome</keyword>
<comment type="caution">
    <text evidence="2">The sequence shown here is derived from an EMBL/GenBank/DDBJ whole genome shotgun (WGS) entry which is preliminary data.</text>
</comment>
<dbReference type="STRING" id="106004.A0A1Y2FW50"/>
<dbReference type="OrthoDB" id="2537647at2759"/>
<feature type="compositionally biased region" description="Low complexity" evidence="1">
    <location>
        <begin position="134"/>
        <end position="146"/>
    </location>
</feature>
<dbReference type="Gene3D" id="3.40.50.150">
    <property type="entry name" value="Vaccinia Virus protein VP39"/>
    <property type="match status" value="1"/>
</dbReference>
<feature type="compositionally biased region" description="Polar residues" evidence="1">
    <location>
        <begin position="121"/>
        <end position="133"/>
    </location>
</feature>